<dbReference type="Proteomes" id="UP001367508">
    <property type="component" value="Unassembled WGS sequence"/>
</dbReference>
<evidence type="ECO:0000313" key="2">
    <source>
        <dbReference type="Proteomes" id="UP001367508"/>
    </source>
</evidence>
<evidence type="ECO:0000313" key="1">
    <source>
        <dbReference type="EMBL" id="KAK7349623.1"/>
    </source>
</evidence>
<accession>A0AAN9R0F2</accession>
<sequence length="110" mass="12265">MNQENGKATFLALSPSDVDVQDPNKRSKFSYIRDFLLSLHKSNSTVKLSMEAQLSISCVVDDTSGFLSPPKCVQILNVKKGEPEKFLLKVLDGVNQLLQRSNEPYRPPPS</sequence>
<dbReference type="AlphaFoldDB" id="A0AAN9R0F2"/>
<dbReference type="EMBL" id="JAYMYQ010000002">
    <property type="protein sequence ID" value="KAK7349623.1"/>
    <property type="molecule type" value="Genomic_DNA"/>
</dbReference>
<protein>
    <submittedName>
        <fullName evidence="1">Uncharacterized protein</fullName>
    </submittedName>
</protein>
<gene>
    <name evidence="1" type="ORF">VNO77_07128</name>
</gene>
<name>A0AAN9R0F2_CANGL</name>
<keyword evidence="2" id="KW-1185">Reference proteome</keyword>
<comment type="caution">
    <text evidence="1">The sequence shown here is derived from an EMBL/GenBank/DDBJ whole genome shotgun (WGS) entry which is preliminary data.</text>
</comment>
<organism evidence="1 2">
    <name type="scientific">Canavalia gladiata</name>
    <name type="common">Sword bean</name>
    <name type="synonym">Dolichos gladiatus</name>
    <dbReference type="NCBI Taxonomy" id="3824"/>
    <lineage>
        <taxon>Eukaryota</taxon>
        <taxon>Viridiplantae</taxon>
        <taxon>Streptophyta</taxon>
        <taxon>Embryophyta</taxon>
        <taxon>Tracheophyta</taxon>
        <taxon>Spermatophyta</taxon>
        <taxon>Magnoliopsida</taxon>
        <taxon>eudicotyledons</taxon>
        <taxon>Gunneridae</taxon>
        <taxon>Pentapetalae</taxon>
        <taxon>rosids</taxon>
        <taxon>fabids</taxon>
        <taxon>Fabales</taxon>
        <taxon>Fabaceae</taxon>
        <taxon>Papilionoideae</taxon>
        <taxon>50 kb inversion clade</taxon>
        <taxon>NPAAA clade</taxon>
        <taxon>indigoferoid/millettioid clade</taxon>
        <taxon>Phaseoleae</taxon>
        <taxon>Canavalia</taxon>
    </lineage>
</organism>
<proteinExistence type="predicted"/>
<reference evidence="1 2" key="1">
    <citation type="submission" date="2024-01" db="EMBL/GenBank/DDBJ databases">
        <title>The genomes of 5 underutilized Papilionoideae crops provide insights into root nodulation and disease resistanc.</title>
        <authorList>
            <person name="Jiang F."/>
        </authorList>
    </citation>
    <scope>NUCLEOTIDE SEQUENCE [LARGE SCALE GENOMIC DNA]</scope>
    <source>
        <strain evidence="1">LVBAO_FW01</strain>
        <tissue evidence="1">Leaves</tissue>
    </source>
</reference>